<accession>A0A5C6DVN2</accession>
<evidence type="ECO:0000313" key="2">
    <source>
        <dbReference type="Proteomes" id="UP000315471"/>
    </source>
</evidence>
<dbReference type="Proteomes" id="UP000315471">
    <property type="component" value="Unassembled WGS sequence"/>
</dbReference>
<organism evidence="1 2">
    <name type="scientific">Novipirellula aureliae</name>
    <dbReference type="NCBI Taxonomy" id="2527966"/>
    <lineage>
        <taxon>Bacteria</taxon>
        <taxon>Pseudomonadati</taxon>
        <taxon>Planctomycetota</taxon>
        <taxon>Planctomycetia</taxon>
        <taxon>Pirellulales</taxon>
        <taxon>Pirellulaceae</taxon>
        <taxon>Novipirellula</taxon>
    </lineage>
</organism>
<reference evidence="1 2" key="1">
    <citation type="submission" date="2019-02" db="EMBL/GenBank/DDBJ databases">
        <title>Deep-cultivation of Planctomycetes and their phenomic and genomic characterization uncovers novel biology.</title>
        <authorList>
            <person name="Wiegand S."/>
            <person name="Jogler M."/>
            <person name="Boedeker C."/>
            <person name="Pinto D."/>
            <person name="Vollmers J."/>
            <person name="Rivas-Marin E."/>
            <person name="Kohn T."/>
            <person name="Peeters S.H."/>
            <person name="Heuer A."/>
            <person name="Rast P."/>
            <person name="Oberbeckmann S."/>
            <person name="Bunk B."/>
            <person name="Jeske O."/>
            <person name="Meyerdierks A."/>
            <person name="Storesund J.E."/>
            <person name="Kallscheuer N."/>
            <person name="Luecker S."/>
            <person name="Lage O.M."/>
            <person name="Pohl T."/>
            <person name="Merkel B.J."/>
            <person name="Hornburger P."/>
            <person name="Mueller R.-W."/>
            <person name="Bruemmer F."/>
            <person name="Labrenz M."/>
            <person name="Spormann A.M."/>
            <person name="Op Den Camp H."/>
            <person name="Overmann J."/>
            <person name="Amann R."/>
            <person name="Jetten M.S.M."/>
            <person name="Mascher T."/>
            <person name="Medema M.H."/>
            <person name="Devos D.P."/>
            <person name="Kaster A.-K."/>
            <person name="Ovreas L."/>
            <person name="Rohde M."/>
            <person name="Galperin M.Y."/>
            <person name="Jogler C."/>
        </authorList>
    </citation>
    <scope>NUCLEOTIDE SEQUENCE [LARGE SCALE GENOMIC DNA]</scope>
    <source>
        <strain evidence="1 2">Q31b</strain>
    </source>
</reference>
<name>A0A5C6DVN2_9BACT</name>
<proteinExistence type="predicted"/>
<protein>
    <submittedName>
        <fullName evidence="1">Uncharacterized protein</fullName>
    </submittedName>
</protein>
<comment type="caution">
    <text evidence="1">The sequence shown here is derived from an EMBL/GenBank/DDBJ whole genome shotgun (WGS) entry which is preliminary data.</text>
</comment>
<dbReference type="EMBL" id="SJPY01000006">
    <property type="protein sequence ID" value="TWU38859.1"/>
    <property type="molecule type" value="Genomic_DNA"/>
</dbReference>
<sequence>MSLLKWPFGLVLLAVVEVTVPSIKGPRPAWDRRIRRWIWMYSLSQKVQGIRSGPMKVSIGGE</sequence>
<evidence type="ECO:0000313" key="1">
    <source>
        <dbReference type="EMBL" id="TWU38859.1"/>
    </source>
</evidence>
<keyword evidence="2" id="KW-1185">Reference proteome</keyword>
<gene>
    <name evidence="1" type="ORF">Q31b_39370</name>
</gene>
<dbReference type="AlphaFoldDB" id="A0A5C6DVN2"/>